<dbReference type="SMART" id="SM00226">
    <property type="entry name" value="LMWPc"/>
    <property type="match status" value="1"/>
</dbReference>
<dbReference type="InterPro" id="IPR023485">
    <property type="entry name" value="Ptyr_pPase"/>
</dbReference>
<dbReference type="PANTHER" id="PTHR43428">
    <property type="entry name" value="ARSENATE REDUCTASE"/>
    <property type="match status" value="1"/>
</dbReference>
<dbReference type="Gene3D" id="3.40.50.2300">
    <property type="match status" value="1"/>
</dbReference>
<reference evidence="3" key="1">
    <citation type="submission" date="2020-02" db="EMBL/GenBank/DDBJ databases">
        <authorList>
            <person name="Meier V. D."/>
        </authorList>
    </citation>
    <scope>NUCLEOTIDE SEQUENCE</scope>
    <source>
        <strain evidence="3">AVDCRST_MAG26</strain>
    </source>
</reference>
<keyword evidence="1" id="KW-0059">Arsenical resistance</keyword>
<dbReference type="Pfam" id="PF01451">
    <property type="entry name" value="LMWPc"/>
    <property type="match status" value="1"/>
</dbReference>
<evidence type="ECO:0000259" key="2">
    <source>
        <dbReference type="SMART" id="SM00226"/>
    </source>
</evidence>
<dbReference type="EMBL" id="CADCTK010000797">
    <property type="protein sequence ID" value="CAA9281500.1"/>
    <property type="molecule type" value="Genomic_DNA"/>
</dbReference>
<gene>
    <name evidence="3" type="ORF">AVDCRST_MAG26-3406</name>
</gene>
<proteinExistence type="predicted"/>
<sequence>MSQRIVFLCPHNAAKSVIAAAYFQDLADRQGLSLHATSAGTEPSTAVAPAVVEVLRRDGLDVAGYQPRRVTQEELGTAARVVSLGCDLHDFTLATVPVEHWDEVPPPSKDLGAACAAIRARVERLVSELQTARSAPEEEGRASSWRR</sequence>
<accession>A0A6J4JL94</accession>
<evidence type="ECO:0000256" key="1">
    <source>
        <dbReference type="ARBA" id="ARBA00022849"/>
    </source>
</evidence>
<dbReference type="InterPro" id="IPR036196">
    <property type="entry name" value="Ptyr_pPase_sf"/>
</dbReference>
<dbReference type="GO" id="GO:0046685">
    <property type="term" value="P:response to arsenic-containing substance"/>
    <property type="evidence" value="ECO:0007669"/>
    <property type="project" value="UniProtKB-KW"/>
</dbReference>
<feature type="domain" description="Phosphotyrosine protein phosphatase I" evidence="2">
    <location>
        <begin position="3"/>
        <end position="128"/>
    </location>
</feature>
<dbReference type="SUPFAM" id="SSF52788">
    <property type="entry name" value="Phosphotyrosine protein phosphatases I"/>
    <property type="match status" value="1"/>
</dbReference>
<organism evidence="3">
    <name type="scientific">uncultured Chloroflexia bacterium</name>
    <dbReference type="NCBI Taxonomy" id="1672391"/>
    <lineage>
        <taxon>Bacteria</taxon>
        <taxon>Bacillati</taxon>
        <taxon>Chloroflexota</taxon>
        <taxon>Chloroflexia</taxon>
        <taxon>environmental samples</taxon>
    </lineage>
</organism>
<protein>
    <recommendedName>
        <fullName evidence="2">Phosphotyrosine protein phosphatase I domain-containing protein</fullName>
    </recommendedName>
</protein>
<evidence type="ECO:0000313" key="3">
    <source>
        <dbReference type="EMBL" id="CAA9281500.1"/>
    </source>
</evidence>
<name>A0A6J4JL94_9CHLR</name>
<dbReference type="PANTHER" id="PTHR43428:SF1">
    <property type="entry name" value="ARSENATE REDUCTASE"/>
    <property type="match status" value="1"/>
</dbReference>
<dbReference type="AlphaFoldDB" id="A0A6J4JL94"/>